<dbReference type="OrthoDB" id="1872155at2759"/>
<dbReference type="GO" id="GO:0071821">
    <property type="term" value="C:FANCM-MHF complex"/>
    <property type="evidence" value="ECO:0007669"/>
    <property type="project" value="InterPro"/>
</dbReference>
<accession>A0A433CWE9</accession>
<proteinExistence type="predicted"/>
<sequence>MTSADRSLGNGSMHYRQSAFLAITFSNLDDPRDRRGNAADQEQLLPKLKSCMFALGGQSCEVTGYPNLSAKDAHQATHLFHRERAMDNYTEETQEAADLEQRLKAAVWYTVGKICNQEANPEFIASLAEVVYKQIGTFRVPLAFLLYHRCLGGRCLCLVMWVVLTYSPPIV</sequence>
<comment type="caution">
    <text evidence="1">The sequence shown here is derived from an EMBL/GenBank/DDBJ whole genome shotgun (WGS) entry which is preliminary data.</text>
</comment>
<dbReference type="EMBL" id="RBNI01012163">
    <property type="protein sequence ID" value="RUP42902.1"/>
    <property type="molecule type" value="Genomic_DNA"/>
</dbReference>
<dbReference type="Gene3D" id="1.10.20.10">
    <property type="entry name" value="Histone, subunit A"/>
    <property type="match status" value="1"/>
</dbReference>
<dbReference type="InterPro" id="IPR009072">
    <property type="entry name" value="Histone-fold"/>
</dbReference>
<reference evidence="1 2" key="1">
    <citation type="journal article" date="2018" name="New Phytol.">
        <title>Phylogenomics of Endogonaceae and evolution of mycorrhizas within Mucoromycota.</title>
        <authorList>
            <person name="Chang Y."/>
            <person name="Desiro A."/>
            <person name="Na H."/>
            <person name="Sandor L."/>
            <person name="Lipzen A."/>
            <person name="Clum A."/>
            <person name="Barry K."/>
            <person name="Grigoriev I.V."/>
            <person name="Martin F.M."/>
            <person name="Stajich J.E."/>
            <person name="Smith M.E."/>
            <person name="Bonito G."/>
            <person name="Spatafora J.W."/>
        </authorList>
    </citation>
    <scope>NUCLEOTIDE SEQUENCE [LARGE SCALE GENOMIC DNA]</scope>
    <source>
        <strain evidence="1 2">GMNB39</strain>
    </source>
</reference>
<organism evidence="1 2">
    <name type="scientific">Jimgerdemannia flammicorona</name>
    <dbReference type="NCBI Taxonomy" id="994334"/>
    <lineage>
        <taxon>Eukaryota</taxon>
        <taxon>Fungi</taxon>
        <taxon>Fungi incertae sedis</taxon>
        <taxon>Mucoromycota</taxon>
        <taxon>Mucoromycotina</taxon>
        <taxon>Endogonomycetes</taxon>
        <taxon>Endogonales</taxon>
        <taxon>Endogonaceae</taxon>
        <taxon>Jimgerdemannia</taxon>
    </lineage>
</organism>
<protein>
    <submittedName>
        <fullName evidence="1">Uncharacterized protein</fullName>
    </submittedName>
</protein>
<name>A0A433CWE9_9FUNG</name>
<dbReference type="InterPro" id="IPR029003">
    <property type="entry name" value="CENP-S/Mhf1"/>
</dbReference>
<dbReference type="Pfam" id="PF15630">
    <property type="entry name" value="CENP-S"/>
    <property type="match status" value="1"/>
</dbReference>
<keyword evidence="2" id="KW-1185">Reference proteome</keyword>
<evidence type="ECO:0000313" key="1">
    <source>
        <dbReference type="EMBL" id="RUP42902.1"/>
    </source>
</evidence>
<dbReference type="AlphaFoldDB" id="A0A433CWE9"/>
<evidence type="ECO:0000313" key="2">
    <source>
        <dbReference type="Proteomes" id="UP000268093"/>
    </source>
</evidence>
<gene>
    <name evidence="1" type="ORF">BC936DRAFT_137924</name>
</gene>
<dbReference type="GO" id="GO:0046982">
    <property type="term" value="F:protein heterodimerization activity"/>
    <property type="evidence" value="ECO:0007669"/>
    <property type="project" value="InterPro"/>
</dbReference>
<dbReference type="Proteomes" id="UP000268093">
    <property type="component" value="Unassembled WGS sequence"/>
</dbReference>